<feature type="non-terminal residue" evidence="1">
    <location>
        <position position="1"/>
    </location>
</feature>
<protein>
    <submittedName>
        <fullName evidence="1">Uncharacterized protein</fullName>
    </submittedName>
</protein>
<evidence type="ECO:0000313" key="2">
    <source>
        <dbReference type="Proteomes" id="UP000823775"/>
    </source>
</evidence>
<evidence type="ECO:0000313" key="1">
    <source>
        <dbReference type="EMBL" id="MCE3051743.1"/>
    </source>
</evidence>
<comment type="caution">
    <text evidence="1">The sequence shown here is derived from an EMBL/GenBank/DDBJ whole genome shotgun (WGS) entry which is preliminary data.</text>
</comment>
<proteinExistence type="predicted"/>
<reference evidence="1 2" key="1">
    <citation type="journal article" date="2021" name="BMC Genomics">
        <title>Datura genome reveals duplications of psychoactive alkaloid biosynthetic genes and high mutation rate following tissue culture.</title>
        <authorList>
            <person name="Rajewski A."/>
            <person name="Carter-House D."/>
            <person name="Stajich J."/>
            <person name="Litt A."/>
        </authorList>
    </citation>
    <scope>NUCLEOTIDE SEQUENCE [LARGE SCALE GENOMIC DNA]</scope>
    <source>
        <strain evidence="1">AR-01</strain>
    </source>
</reference>
<sequence>IVALAVDGDATFYAPLMEELFSPWVESPVEIEPMADLMILIPSFPFFGEHFISPSQALWGCILILSPWDWIGDPFSDSSSNYVKSTPSPGQVAPTIWRAAFCLLVMASA</sequence>
<dbReference type="EMBL" id="JACEIK010008898">
    <property type="protein sequence ID" value="MCE3051743.1"/>
    <property type="molecule type" value="Genomic_DNA"/>
</dbReference>
<organism evidence="1 2">
    <name type="scientific">Datura stramonium</name>
    <name type="common">Jimsonweed</name>
    <name type="synonym">Common thornapple</name>
    <dbReference type="NCBI Taxonomy" id="4076"/>
    <lineage>
        <taxon>Eukaryota</taxon>
        <taxon>Viridiplantae</taxon>
        <taxon>Streptophyta</taxon>
        <taxon>Embryophyta</taxon>
        <taxon>Tracheophyta</taxon>
        <taxon>Spermatophyta</taxon>
        <taxon>Magnoliopsida</taxon>
        <taxon>eudicotyledons</taxon>
        <taxon>Gunneridae</taxon>
        <taxon>Pentapetalae</taxon>
        <taxon>asterids</taxon>
        <taxon>lamiids</taxon>
        <taxon>Solanales</taxon>
        <taxon>Solanaceae</taxon>
        <taxon>Solanoideae</taxon>
        <taxon>Datureae</taxon>
        <taxon>Datura</taxon>
    </lineage>
</organism>
<name>A0ABS8WLN4_DATST</name>
<accession>A0ABS8WLN4</accession>
<dbReference type="Proteomes" id="UP000823775">
    <property type="component" value="Unassembled WGS sequence"/>
</dbReference>
<gene>
    <name evidence="1" type="ORF">HAX54_050641</name>
</gene>
<keyword evidence="2" id="KW-1185">Reference proteome</keyword>